<dbReference type="PANTHER" id="PTHR43156">
    <property type="entry name" value="STAGE II SPORULATION PROTEIN E-RELATED"/>
    <property type="match status" value="1"/>
</dbReference>
<dbReference type="SMART" id="SM00331">
    <property type="entry name" value="PP2C_SIG"/>
    <property type="match status" value="1"/>
</dbReference>
<dbReference type="EMBL" id="JBIAFJ010000025">
    <property type="protein sequence ID" value="MFE9172678.1"/>
    <property type="molecule type" value="Genomic_DNA"/>
</dbReference>
<dbReference type="SMART" id="SM00091">
    <property type="entry name" value="PAS"/>
    <property type="match status" value="1"/>
</dbReference>
<protein>
    <submittedName>
        <fullName evidence="3">SpoIIE family protein phosphatase</fullName>
    </submittedName>
</protein>
<dbReference type="SUPFAM" id="SSF55781">
    <property type="entry name" value="GAF domain-like"/>
    <property type="match status" value="1"/>
</dbReference>
<dbReference type="Gene3D" id="3.60.40.10">
    <property type="entry name" value="PPM-type phosphatase domain"/>
    <property type="match status" value="1"/>
</dbReference>
<comment type="caution">
    <text evidence="3">The sequence shown here is derived from an EMBL/GenBank/DDBJ whole genome shotgun (WGS) entry which is preliminary data.</text>
</comment>
<evidence type="ECO:0000313" key="3">
    <source>
        <dbReference type="EMBL" id="MFE9172678.1"/>
    </source>
</evidence>
<keyword evidence="1" id="KW-0378">Hydrolase</keyword>
<name>A0ABW6L1B1_9ACTN</name>
<dbReference type="SUPFAM" id="SSF55785">
    <property type="entry name" value="PYP-like sensor domain (PAS domain)"/>
    <property type="match status" value="1"/>
</dbReference>
<feature type="domain" description="PAS" evidence="2">
    <location>
        <begin position="155"/>
        <end position="225"/>
    </location>
</feature>
<dbReference type="SMART" id="SM00086">
    <property type="entry name" value="PAC"/>
    <property type="match status" value="1"/>
</dbReference>
<dbReference type="CDD" id="cd00130">
    <property type="entry name" value="PAS"/>
    <property type="match status" value="1"/>
</dbReference>
<dbReference type="RefSeq" id="WP_388350458.1">
    <property type="nucleotide sequence ID" value="NZ_JBIAFJ010000025.1"/>
</dbReference>
<organism evidence="3 4">
    <name type="scientific">Streptomyces kebangsaanensis</name>
    <dbReference type="NCBI Taxonomy" id="864058"/>
    <lineage>
        <taxon>Bacteria</taxon>
        <taxon>Bacillati</taxon>
        <taxon>Actinomycetota</taxon>
        <taxon>Actinomycetes</taxon>
        <taxon>Kitasatosporales</taxon>
        <taxon>Streptomycetaceae</taxon>
        <taxon>Streptomyces</taxon>
    </lineage>
</organism>
<dbReference type="InterPro" id="IPR013655">
    <property type="entry name" value="PAS_fold_3"/>
</dbReference>
<dbReference type="SUPFAM" id="SSF81606">
    <property type="entry name" value="PP2C-like"/>
    <property type="match status" value="1"/>
</dbReference>
<proteinExistence type="predicted"/>
<dbReference type="Pfam" id="PF08447">
    <property type="entry name" value="PAS_3"/>
    <property type="match status" value="1"/>
</dbReference>
<dbReference type="Proteomes" id="UP001601197">
    <property type="component" value="Unassembled WGS sequence"/>
</dbReference>
<evidence type="ECO:0000256" key="1">
    <source>
        <dbReference type="ARBA" id="ARBA00022801"/>
    </source>
</evidence>
<dbReference type="Gene3D" id="3.30.450.40">
    <property type="match status" value="1"/>
</dbReference>
<dbReference type="InterPro" id="IPR001610">
    <property type="entry name" value="PAC"/>
</dbReference>
<dbReference type="InterPro" id="IPR035965">
    <property type="entry name" value="PAS-like_dom_sf"/>
</dbReference>
<dbReference type="Pfam" id="PF07228">
    <property type="entry name" value="SpoIIE"/>
    <property type="match status" value="1"/>
</dbReference>
<dbReference type="Gene3D" id="3.30.450.20">
    <property type="entry name" value="PAS domain"/>
    <property type="match status" value="2"/>
</dbReference>
<accession>A0ABW6L1B1</accession>
<sequence>MNDDPHSNEPITVPDLTVFDPAPVAVALCRGPEQVLVYTNDTYRRLFGARQYGVPARQLLTDLKQQQIFQLMDTVYETGEPVVIGPGSPMTLRDERGVIRDRWFNISLSCSALQTPPGEPAGPGDRGVLVVIVDVTGEVTAKEAAHEQAEQRRRALLRYQSLVEVGAQMVWVADPEGQVVQFSSGWHRVTGMPEDELLGSGWLDSAHPRDRAGLAEDWHRAVRTEPDLFEHRYRIRHRDGTYRHCALRVVPVREHGGVTEWVGACADIEDRWLRERRDNLLGRASIAVSGPGRPEAALEALGRVVVPEPADACGTYLLPEGVRPRAAGPLMTTHVATVTGPRLPSFPSDGKLRGALPGGPFDHAVRHGRTVLRRAGPAGLTDTDVPPGAAEWARAAGIREVALLPVPVLGEIQAVVALYAADREPFGPEEISLAEEVLDRTAPAFGRLLELRRTRRVALALQESLLSDPPEVPGVDIAARYAPSAAANEVGGDWYDSFVMPDGATALIIGDVSGHDLQASVTMSKMRNMLRGIAVDRREPPGDVLRRLDRATQLLGPEEGLATCVYARIEEAAGGGRRLCYGVAGHPPPLLVTADGRARFLEGAQDVMLGGLKPDGLPRASAAEPLEPGSTVLLYTDGLVERPAEHLDQALERLRRHAAELARAPLSTFCDTLLREASTVSGDDIALLAARLPPTAD</sequence>
<reference evidence="3 4" key="1">
    <citation type="submission" date="2024-10" db="EMBL/GenBank/DDBJ databases">
        <title>The Natural Products Discovery Center: Release of the First 8490 Sequenced Strains for Exploring Actinobacteria Biosynthetic Diversity.</title>
        <authorList>
            <person name="Kalkreuter E."/>
            <person name="Kautsar S.A."/>
            <person name="Yang D."/>
            <person name="Bader C.D."/>
            <person name="Teijaro C.N."/>
            <person name="Fluegel L."/>
            <person name="Davis C.M."/>
            <person name="Simpson J.R."/>
            <person name="Lauterbach L."/>
            <person name="Steele A.D."/>
            <person name="Gui C."/>
            <person name="Meng S."/>
            <person name="Li G."/>
            <person name="Viehrig K."/>
            <person name="Ye F."/>
            <person name="Su P."/>
            <person name="Kiefer A.F."/>
            <person name="Nichols A."/>
            <person name="Cepeda A.J."/>
            <person name="Yan W."/>
            <person name="Fan B."/>
            <person name="Jiang Y."/>
            <person name="Adhikari A."/>
            <person name="Zheng C.-J."/>
            <person name="Schuster L."/>
            <person name="Cowan T.M."/>
            <person name="Smanski M.J."/>
            <person name="Chevrette M.G."/>
            <person name="De Carvalho L.P.S."/>
            <person name="Shen B."/>
        </authorList>
    </citation>
    <scope>NUCLEOTIDE SEQUENCE [LARGE SCALE GENOMIC DNA]</scope>
    <source>
        <strain evidence="3 4">NPDC007147</strain>
    </source>
</reference>
<dbReference type="InterPro" id="IPR001932">
    <property type="entry name" value="PPM-type_phosphatase-like_dom"/>
</dbReference>
<dbReference type="InterPro" id="IPR052016">
    <property type="entry name" value="Bact_Sigma-Reg"/>
</dbReference>
<gene>
    <name evidence="3" type="ORF">ACFYNZ_24925</name>
</gene>
<dbReference type="InterPro" id="IPR029016">
    <property type="entry name" value="GAF-like_dom_sf"/>
</dbReference>
<keyword evidence="4" id="KW-1185">Reference proteome</keyword>
<dbReference type="InterPro" id="IPR036457">
    <property type="entry name" value="PPM-type-like_dom_sf"/>
</dbReference>
<dbReference type="PANTHER" id="PTHR43156:SF2">
    <property type="entry name" value="STAGE II SPORULATION PROTEIN E"/>
    <property type="match status" value="1"/>
</dbReference>
<dbReference type="InterPro" id="IPR000014">
    <property type="entry name" value="PAS"/>
</dbReference>
<evidence type="ECO:0000259" key="2">
    <source>
        <dbReference type="PROSITE" id="PS50112"/>
    </source>
</evidence>
<dbReference type="PROSITE" id="PS50112">
    <property type="entry name" value="PAS"/>
    <property type="match status" value="1"/>
</dbReference>
<dbReference type="NCBIfam" id="TIGR00229">
    <property type="entry name" value="sensory_box"/>
    <property type="match status" value="1"/>
</dbReference>
<evidence type="ECO:0000313" key="4">
    <source>
        <dbReference type="Proteomes" id="UP001601197"/>
    </source>
</evidence>